<dbReference type="InterPro" id="IPR010982">
    <property type="entry name" value="Lambda_DNA-bd_dom_sf"/>
</dbReference>
<dbReference type="AlphaFoldDB" id="A0AAP9KSX1"/>
<dbReference type="Pfam" id="PF01381">
    <property type="entry name" value="HTH_3"/>
    <property type="match status" value="1"/>
</dbReference>
<accession>A0AAP9KSX1</accession>
<dbReference type="EMBL" id="CP046314">
    <property type="protein sequence ID" value="QGS08833.1"/>
    <property type="molecule type" value="Genomic_DNA"/>
</dbReference>
<dbReference type="SUPFAM" id="SSF47413">
    <property type="entry name" value="lambda repressor-like DNA-binding domains"/>
    <property type="match status" value="1"/>
</dbReference>
<proteinExistence type="predicted"/>
<organism evidence="2 3">
    <name type="scientific">Gemella morbillorum</name>
    <dbReference type="NCBI Taxonomy" id="29391"/>
    <lineage>
        <taxon>Bacteria</taxon>
        <taxon>Bacillati</taxon>
        <taxon>Bacillota</taxon>
        <taxon>Bacilli</taxon>
        <taxon>Bacillales</taxon>
        <taxon>Gemellaceae</taxon>
        <taxon>Gemella</taxon>
    </lineage>
</organism>
<evidence type="ECO:0000313" key="2">
    <source>
        <dbReference type="EMBL" id="QGS08833.1"/>
    </source>
</evidence>
<evidence type="ECO:0000259" key="1">
    <source>
        <dbReference type="PROSITE" id="PS50943"/>
    </source>
</evidence>
<feature type="domain" description="HTH cro/C1-type" evidence="1">
    <location>
        <begin position="6"/>
        <end position="52"/>
    </location>
</feature>
<dbReference type="GO" id="GO:0003677">
    <property type="term" value="F:DNA binding"/>
    <property type="evidence" value="ECO:0007669"/>
    <property type="project" value="InterPro"/>
</dbReference>
<dbReference type="Gene3D" id="1.10.260.40">
    <property type="entry name" value="lambda repressor-like DNA-binding domains"/>
    <property type="match status" value="1"/>
</dbReference>
<dbReference type="RefSeq" id="WP_004633144.1">
    <property type="nucleotide sequence ID" value="NZ_CP046314.1"/>
</dbReference>
<name>A0AAP9KSX1_9BACL</name>
<dbReference type="InterPro" id="IPR001387">
    <property type="entry name" value="Cro/C1-type_HTH"/>
</dbReference>
<dbReference type="Proteomes" id="UP000425411">
    <property type="component" value="Chromosome"/>
</dbReference>
<protein>
    <submittedName>
        <fullName evidence="2">Helix-turn-helix domain-containing protein</fullName>
    </submittedName>
</protein>
<dbReference type="SMART" id="SM00530">
    <property type="entry name" value="HTH_XRE"/>
    <property type="match status" value="1"/>
</dbReference>
<reference evidence="2 3" key="1">
    <citation type="submission" date="2019-11" db="EMBL/GenBank/DDBJ databases">
        <title>FDA dAtabase for Regulatory Grade micrObial Sequences (FDA-ARGOS): Supporting development and validation of Infectious Disease Dx tests.</title>
        <authorList>
            <person name="Turner S."/>
            <person name="Byrd R."/>
            <person name="Tallon L."/>
            <person name="Sadzewicz L."/>
            <person name="Vavikolanu K."/>
            <person name="Mehta A."/>
            <person name="Aluvathingal J."/>
            <person name="Nadendla S."/>
            <person name="Myers T."/>
            <person name="Yan Y."/>
            <person name="Sichtig H."/>
        </authorList>
    </citation>
    <scope>NUCLEOTIDE SEQUENCE [LARGE SCALE GENOMIC DNA]</scope>
    <source>
        <strain evidence="2 3">FDAARGOS_741</strain>
    </source>
</reference>
<evidence type="ECO:0000313" key="3">
    <source>
        <dbReference type="Proteomes" id="UP000425411"/>
    </source>
</evidence>
<dbReference type="CDD" id="cd00093">
    <property type="entry name" value="HTH_XRE"/>
    <property type="match status" value="1"/>
</dbReference>
<dbReference type="PROSITE" id="PS50943">
    <property type="entry name" value="HTH_CROC1"/>
    <property type="match status" value="1"/>
</dbReference>
<sequence length="111" mass="12877">MLSNEIKTFRDEFNLKQIDLANIMEVDQSTIARWENGTRKISKGNLSKLIDIVYSFKGKIFPTEDETLLLKEREAVITKVNSYLAICIEYKNIQDKKKIMKICLSMLDEVA</sequence>
<keyword evidence="3" id="KW-1185">Reference proteome</keyword>
<gene>
    <name evidence="2" type="ORF">FOC49_02510</name>
</gene>